<evidence type="ECO:0000256" key="1">
    <source>
        <dbReference type="SAM" id="MobiDB-lite"/>
    </source>
</evidence>
<gene>
    <name evidence="2" type="ORF">BT62DRAFT_907959</name>
</gene>
<evidence type="ECO:0000313" key="2">
    <source>
        <dbReference type="EMBL" id="KAG7441561.1"/>
    </source>
</evidence>
<dbReference type="Proteomes" id="UP000812287">
    <property type="component" value="Unassembled WGS sequence"/>
</dbReference>
<accession>A0A9P8ANA6</accession>
<dbReference type="RefSeq" id="XP_043035061.1">
    <property type="nucleotide sequence ID" value="XM_043183690.1"/>
</dbReference>
<dbReference type="GeneID" id="66105987"/>
<sequence length="209" mass="23842">MHAQALAKHAQHVLAMRERVSKNKLDAVLRYEREYKATIVDHDFKSGRLVLMRNSRVEDSLDSKMDPRYLGPLVVIRRTKGGSYILAELNGSVLGGRVAQFRVIPYHARQKIELPQKIHDLIDVSPQTLEELVNDDKSVKQEYQYQPLGKNLYGIDRIQLQDGESDSDLSISELEGEEYPPDVENDEFDDENNSAPIASRLRNARIATK</sequence>
<proteinExistence type="predicted"/>
<organism evidence="2 3">
    <name type="scientific">Guyanagaster necrorhizus</name>
    <dbReference type="NCBI Taxonomy" id="856835"/>
    <lineage>
        <taxon>Eukaryota</taxon>
        <taxon>Fungi</taxon>
        <taxon>Dikarya</taxon>
        <taxon>Basidiomycota</taxon>
        <taxon>Agaricomycotina</taxon>
        <taxon>Agaricomycetes</taxon>
        <taxon>Agaricomycetidae</taxon>
        <taxon>Agaricales</taxon>
        <taxon>Marasmiineae</taxon>
        <taxon>Physalacriaceae</taxon>
        <taxon>Guyanagaster</taxon>
    </lineage>
</organism>
<name>A0A9P8ANA6_9AGAR</name>
<comment type="caution">
    <text evidence="2">The sequence shown here is derived from an EMBL/GenBank/DDBJ whole genome shotgun (WGS) entry which is preliminary data.</text>
</comment>
<protein>
    <submittedName>
        <fullName evidence="2">Uncharacterized protein</fullName>
    </submittedName>
</protein>
<dbReference type="AlphaFoldDB" id="A0A9P8ANA6"/>
<evidence type="ECO:0000313" key="3">
    <source>
        <dbReference type="Proteomes" id="UP000812287"/>
    </source>
</evidence>
<feature type="region of interest" description="Disordered" evidence="1">
    <location>
        <begin position="177"/>
        <end position="209"/>
    </location>
</feature>
<keyword evidence="3" id="KW-1185">Reference proteome</keyword>
<dbReference type="EMBL" id="MU250559">
    <property type="protein sequence ID" value="KAG7441561.1"/>
    <property type="molecule type" value="Genomic_DNA"/>
</dbReference>
<feature type="compositionally biased region" description="Acidic residues" evidence="1">
    <location>
        <begin position="177"/>
        <end position="192"/>
    </location>
</feature>
<dbReference type="OrthoDB" id="8023605at2759"/>
<reference evidence="2" key="1">
    <citation type="submission" date="2020-11" db="EMBL/GenBank/DDBJ databases">
        <title>Adaptations for nitrogen fixation in a non-lichenized fungal sporocarp promotes dispersal by wood-feeding termites.</title>
        <authorList>
            <consortium name="DOE Joint Genome Institute"/>
            <person name="Koch R.A."/>
            <person name="Yoon G."/>
            <person name="Arayal U."/>
            <person name="Lail K."/>
            <person name="Amirebrahimi M."/>
            <person name="Labutti K."/>
            <person name="Lipzen A."/>
            <person name="Riley R."/>
            <person name="Barry K."/>
            <person name="Henrissat B."/>
            <person name="Grigoriev I.V."/>
            <person name="Herr J.R."/>
            <person name="Aime M.C."/>
        </authorList>
    </citation>
    <scope>NUCLEOTIDE SEQUENCE</scope>
    <source>
        <strain evidence="2">MCA 3950</strain>
    </source>
</reference>